<sequence>MSTSRDTPEARDQRIPLPAPADWSTGFEQRQTAETQLPYEEYTGALEISPNDTQQYRLIRLPNNMVALCVRNDDVVQSSACLSMLAGSMANPPEFLGMAHFCEHLLTMGSKKYPKEKEYSQYITSNAGYSNAETTMYDTKYFFKVSDKAFEGALDRFAQIFIDPLFDANSIDRELNSVQSEFQGYKTNDTWRTFM</sequence>
<gene>
    <name evidence="1" type="primary">STE23_2</name>
    <name evidence="1" type="ORF">FBU59_003420</name>
</gene>
<comment type="caution">
    <text evidence="1">The sequence shown here is derived from an EMBL/GenBank/DDBJ whole genome shotgun (WGS) entry which is preliminary data.</text>
</comment>
<reference evidence="1" key="1">
    <citation type="submission" date="2022-07" db="EMBL/GenBank/DDBJ databases">
        <title>Phylogenomic reconstructions and comparative analyses of Kickxellomycotina fungi.</title>
        <authorList>
            <person name="Reynolds N.K."/>
            <person name="Stajich J.E."/>
            <person name="Barry K."/>
            <person name="Grigoriev I.V."/>
            <person name="Crous P."/>
            <person name="Smith M.E."/>
        </authorList>
    </citation>
    <scope>NUCLEOTIDE SEQUENCE</scope>
    <source>
        <strain evidence="1">NRRL 5244</strain>
    </source>
</reference>
<protein>
    <submittedName>
        <fullName evidence="1">Metalloprotease</fullName>
        <ecNumber evidence="1">3.4.24.56</ecNumber>
    </submittedName>
</protein>
<dbReference type="Proteomes" id="UP001150603">
    <property type="component" value="Unassembled WGS sequence"/>
</dbReference>
<keyword evidence="2" id="KW-1185">Reference proteome</keyword>
<accession>A0ACC1J8N1</accession>
<dbReference type="EMBL" id="JANBPW010002180">
    <property type="protein sequence ID" value="KAJ1941716.1"/>
    <property type="molecule type" value="Genomic_DNA"/>
</dbReference>
<organism evidence="1 2">
    <name type="scientific">Linderina macrospora</name>
    <dbReference type="NCBI Taxonomy" id="4868"/>
    <lineage>
        <taxon>Eukaryota</taxon>
        <taxon>Fungi</taxon>
        <taxon>Fungi incertae sedis</taxon>
        <taxon>Zoopagomycota</taxon>
        <taxon>Kickxellomycotina</taxon>
        <taxon>Kickxellomycetes</taxon>
        <taxon>Kickxellales</taxon>
        <taxon>Kickxellaceae</taxon>
        <taxon>Linderina</taxon>
    </lineage>
</organism>
<keyword evidence="1" id="KW-0645">Protease</keyword>
<evidence type="ECO:0000313" key="1">
    <source>
        <dbReference type="EMBL" id="KAJ1941716.1"/>
    </source>
</evidence>
<keyword evidence="1" id="KW-0482">Metalloprotease</keyword>
<evidence type="ECO:0000313" key="2">
    <source>
        <dbReference type="Proteomes" id="UP001150603"/>
    </source>
</evidence>
<dbReference type="EC" id="3.4.24.56" evidence="1"/>
<feature type="non-terminal residue" evidence="1">
    <location>
        <position position="195"/>
    </location>
</feature>
<proteinExistence type="predicted"/>
<name>A0ACC1J8N1_9FUNG</name>
<keyword evidence="1" id="KW-0378">Hydrolase</keyword>